<dbReference type="AlphaFoldDB" id="F0ZA72"/>
<gene>
    <name evidence="1" type="ORF">DICPUDRAFT_148083</name>
</gene>
<dbReference type="VEuPathDB" id="AmoebaDB:DICPUDRAFT_148083"/>
<dbReference type="GeneID" id="10510202"/>
<dbReference type="KEGG" id="dpp:DICPUDRAFT_148083"/>
<evidence type="ECO:0000313" key="1">
    <source>
        <dbReference type="EMBL" id="EGC39151.1"/>
    </source>
</evidence>
<sequence length="57" mass="7003">MKIFTKTQSKEAFIPTLFNCIKVICMTSTGAYRYNFKEFRWNINFDYYIGRFYYIDT</sequence>
<dbReference type="InParanoid" id="F0ZA72"/>
<reference evidence="2" key="1">
    <citation type="journal article" date="2011" name="Genome Biol.">
        <title>Comparative genomics of the social amoebae Dictyostelium discoideum and Dictyostelium purpureum.</title>
        <authorList>
            <consortium name="US DOE Joint Genome Institute (JGI-PGF)"/>
            <person name="Sucgang R."/>
            <person name="Kuo A."/>
            <person name="Tian X."/>
            <person name="Salerno W."/>
            <person name="Parikh A."/>
            <person name="Feasley C.L."/>
            <person name="Dalin E."/>
            <person name="Tu H."/>
            <person name="Huang E."/>
            <person name="Barry K."/>
            <person name="Lindquist E."/>
            <person name="Shapiro H."/>
            <person name="Bruce D."/>
            <person name="Schmutz J."/>
            <person name="Salamov A."/>
            <person name="Fey P."/>
            <person name="Gaudet P."/>
            <person name="Anjard C."/>
            <person name="Babu M.M."/>
            <person name="Basu S."/>
            <person name="Bushmanova Y."/>
            <person name="van der Wel H."/>
            <person name="Katoh-Kurasawa M."/>
            <person name="Dinh C."/>
            <person name="Coutinho P.M."/>
            <person name="Saito T."/>
            <person name="Elias M."/>
            <person name="Schaap P."/>
            <person name="Kay R.R."/>
            <person name="Henrissat B."/>
            <person name="Eichinger L."/>
            <person name="Rivero F."/>
            <person name="Putnam N.H."/>
            <person name="West C.M."/>
            <person name="Loomis W.F."/>
            <person name="Chisholm R.L."/>
            <person name="Shaulsky G."/>
            <person name="Strassmann J.E."/>
            <person name="Queller D.C."/>
            <person name="Kuspa A."/>
            <person name="Grigoriev I.V."/>
        </authorList>
    </citation>
    <scope>NUCLEOTIDE SEQUENCE [LARGE SCALE GENOMIC DNA]</scope>
    <source>
        <strain evidence="2">QSDP1</strain>
    </source>
</reference>
<evidence type="ECO:0000313" key="2">
    <source>
        <dbReference type="Proteomes" id="UP000001064"/>
    </source>
</evidence>
<keyword evidence="2" id="KW-1185">Reference proteome</keyword>
<accession>F0ZA72</accession>
<protein>
    <submittedName>
        <fullName evidence="1">Uncharacterized protein</fullName>
    </submittedName>
</protein>
<dbReference type="RefSeq" id="XP_003284297.1">
    <property type="nucleotide sequence ID" value="XM_003284249.1"/>
</dbReference>
<dbReference type="EMBL" id="GL870962">
    <property type="protein sequence ID" value="EGC39151.1"/>
    <property type="molecule type" value="Genomic_DNA"/>
</dbReference>
<name>F0ZA72_DICPU</name>
<proteinExistence type="predicted"/>
<dbReference type="Proteomes" id="UP000001064">
    <property type="component" value="Unassembled WGS sequence"/>
</dbReference>
<organism evidence="1 2">
    <name type="scientific">Dictyostelium purpureum</name>
    <name type="common">Slime mold</name>
    <dbReference type="NCBI Taxonomy" id="5786"/>
    <lineage>
        <taxon>Eukaryota</taxon>
        <taxon>Amoebozoa</taxon>
        <taxon>Evosea</taxon>
        <taxon>Eumycetozoa</taxon>
        <taxon>Dictyostelia</taxon>
        <taxon>Dictyosteliales</taxon>
        <taxon>Dictyosteliaceae</taxon>
        <taxon>Dictyostelium</taxon>
    </lineage>
</organism>